<gene>
    <name evidence="2" type="ORF">LEP1GSC058_2616</name>
</gene>
<sequence>MSVVRVYILLVSFNLCFFYACIPLSNLTGGPTVTSSDATLQIDTAIIVGLSVNPNLGKLQSSFGSLAVVQGILGISASDMSTKYEKKTVDSCANMLMLYSSTTTSMDGIVGIAATCKLKKEPF</sequence>
<dbReference type="RefSeq" id="WP_016550065.1">
    <property type="nucleotide sequence ID" value="NZ_AKWZ02000010.1"/>
</dbReference>
<accession>S3VZR8</accession>
<dbReference type="AlphaFoldDB" id="S3VZR8"/>
<keyword evidence="2" id="KW-0449">Lipoprotein</keyword>
<dbReference type="Proteomes" id="UP000014540">
    <property type="component" value="Unassembled WGS sequence"/>
</dbReference>
<evidence type="ECO:0000313" key="3">
    <source>
        <dbReference type="Proteomes" id="UP000014540"/>
    </source>
</evidence>
<keyword evidence="1" id="KW-0472">Membrane</keyword>
<keyword evidence="1" id="KW-1133">Transmembrane helix</keyword>
<evidence type="ECO:0000313" key="2">
    <source>
        <dbReference type="EMBL" id="EPG73587.1"/>
    </source>
</evidence>
<organism evidence="2 3">
    <name type="scientific">Leptospira fainei serovar Hurstbridge str. BUT 6</name>
    <dbReference type="NCBI Taxonomy" id="1193011"/>
    <lineage>
        <taxon>Bacteria</taxon>
        <taxon>Pseudomonadati</taxon>
        <taxon>Spirochaetota</taxon>
        <taxon>Spirochaetia</taxon>
        <taxon>Leptospirales</taxon>
        <taxon>Leptospiraceae</taxon>
        <taxon>Leptospira</taxon>
    </lineage>
</organism>
<name>S3VZR8_9LEPT</name>
<dbReference type="EMBL" id="AKWZ02000010">
    <property type="protein sequence ID" value="EPG73587.1"/>
    <property type="molecule type" value="Genomic_DNA"/>
</dbReference>
<reference evidence="2" key="1">
    <citation type="submission" date="2013-04" db="EMBL/GenBank/DDBJ databases">
        <authorList>
            <person name="Harkins D.M."/>
            <person name="Durkin A.S."/>
            <person name="Selengut J.D."/>
            <person name="Sanka R."/>
            <person name="DePew J."/>
            <person name="Purushe J."/>
            <person name="Ahmed A."/>
            <person name="van der Linden H."/>
            <person name="Goris M.G.A."/>
            <person name="Hartskeerl R.A."/>
            <person name="Vinetz J.M."/>
            <person name="Sutton G.G."/>
            <person name="Nelson W.C."/>
            <person name="Fouts D.E."/>
        </authorList>
    </citation>
    <scope>NUCLEOTIDE SEQUENCE [LARGE SCALE GENOMIC DNA]</scope>
    <source>
        <strain evidence="2">BUT 6</strain>
    </source>
</reference>
<evidence type="ECO:0000256" key="1">
    <source>
        <dbReference type="SAM" id="Phobius"/>
    </source>
</evidence>
<protein>
    <submittedName>
        <fullName evidence="2">Lipoprotein</fullName>
    </submittedName>
</protein>
<comment type="caution">
    <text evidence="2">The sequence shown here is derived from an EMBL/GenBank/DDBJ whole genome shotgun (WGS) entry which is preliminary data.</text>
</comment>
<keyword evidence="1" id="KW-0812">Transmembrane</keyword>
<dbReference type="PROSITE" id="PS51257">
    <property type="entry name" value="PROKAR_LIPOPROTEIN"/>
    <property type="match status" value="1"/>
</dbReference>
<feature type="transmembrane region" description="Helical" evidence="1">
    <location>
        <begin position="6"/>
        <end position="25"/>
    </location>
</feature>
<keyword evidence="3" id="KW-1185">Reference proteome</keyword>
<proteinExistence type="predicted"/>